<evidence type="ECO:0000313" key="3">
    <source>
        <dbReference type="Proteomes" id="UP000271937"/>
    </source>
</evidence>
<dbReference type="OrthoDB" id="7340239at2"/>
<dbReference type="AlphaFoldDB" id="A0A3P3WG95"/>
<sequence length="143" mass="16640">MKNTAKLLALFFTVFTFSQEKITHKIDLELKNCLTAEENKSTAAMSQCLNDALAEWDLELNATYKLLQTKLDSKAEQKLKDSQRQWIKFKQKEVELINATYGKANGTMWQVIKMDKILEITRNRTQKLQLLLVDLNKLLNFII</sequence>
<accession>A0A3P3WG95</accession>
<dbReference type="Proteomes" id="UP000271937">
    <property type="component" value="Unassembled WGS sequence"/>
</dbReference>
<proteinExistence type="predicted"/>
<dbReference type="EMBL" id="RQVR01000003">
    <property type="protein sequence ID" value="RRJ93458.1"/>
    <property type="molecule type" value="Genomic_DNA"/>
</dbReference>
<organism evidence="2 3">
    <name type="scientific">Flavobacterium macacae</name>
    <dbReference type="NCBI Taxonomy" id="2488993"/>
    <lineage>
        <taxon>Bacteria</taxon>
        <taxon>Pseudomonadati</taxon>
        <taxon>Bacteroidota</taxon>
        <taxon>Flavobacteriia</taxon>
        <taxon>Flavobacteriales</taxon>
        <taxon>Flavobacteriaceae</taxon>
        <taxon>Flavobacterium</taxon>
    </lineage>
</organism>
<dbReference type="PANTHER" id="PTHR39176:SF1">
    <property type="entry name" value="PERIPLASMIC PROTEIN"/>
    <property type="match status" value="1"/>
</dbReference>
<dbReference type="Gene3D" id="1.20.1270.180">
    <property type="match status" value="1"/>
</dbReference>
<evidence type="ECO:0000313" key="2">
    <source>
        <dbReference type="EMBL" id="RRJ93458.1"/>
    </source>
</evidence>
<dbReference type="InterPro" id="IPR009739">
    <property type="entry name" value="LprI-like_N"/>
</dbReference>
<evidence type="ECO:0000259" key="1">
    <source>
        <dbReference type="Pfam" id="PF07007"/>
    </source>
</evidence>
<reference evidence="2 3" key="1">
    <citation type="submission" date="2018-11" db="EMBL/GenBank/DDBJ databases">
        <title>Flavobacterium sp. nov., YIM 102600 draft genome.</title>
        <authorList>
            <person name="Li G."/>
            <person name="Jiang Y."/>
        </authorList>
    </citation>
    <scope>NUCLEOTIDE SEQUENCE [LARGE SCALE GENOMIC DNA]</scope>
    <source>
        <strain evidence="2 3">YIM 102600</strain>
    </source>
</reference>
<comment type="caution">
    <text evidence="2">The sequence shown here is derived from an EMBL/GenBank/DDBJ whole genome shotgun (WGS) entry which is preliminary data.</text>
</comment>
<gene>
    <name evidence="2" type="ORF">EG849_03880</name>
</gene>
<name>A0A3P3WG95_9FLAO</name>
<protein>
    <submittedName>
        <fullName evidence="2">DUF1311 domain-containing protein</fullName>
    </submittedName>
</protein>
<dbReference type="Pfam" id="PF07007">
    <property type="entry name" value="LprI"/>
    <property type="match status" value="1"/>
</dbReference>
<feature type="domain" description="Lysozyme inhibitor LprI-like N-terminal" evidence="1">
    <location>
        <begin position="35"/>
        <end position="128"/>
    </location>
</feature>
<dbReference type="PANTHER" id="PTHR39176">
    <property type="entry name" value="PERIPLASMIC PROTEIN-RELATED"/>
    <property type="match status" value="1"/>
</dbReference>
<keyword evidence="3" id="KW-1185">Reference proteome</keyword>
<dbReference type="RefSeq" id="WP_125011775.1">
    <property type="nucleotide sequence ID" value="NZ_RQVR01000003.1"/>
</dbReference>